<dbReference type="KEGG" id="ecc:c2878"/>
<dbReference type="HOGENOM" id="CLU_095265_0_0_6"/>
<evidence type="ECO:0008006" key="3">
    <source>
        <dbReference type="Google" id="ProtNLM"/>
    </source>
</evidence>
<dbReference type="Pfam" id="PF11245">
    <property type="entry name" value="DUF2544"/>
    <property type="match status" value="1"/>
</dbReference>
<gene>
    <name evidence="1" type="primary">yfcO</name>
    <name evidence="1" type="ordered locus">c2878</name>
</gene>
<dbReference type="EMBL" id="AE014075">
    <property type="protein sequence ID" value="AAN81328.1"/>
    <property type="molecule type" value="Genomic_DNA"/>
</dbReference>
<dbReference type="AlphaFoldDB" id="A0A0H2V9C9"/>
<dbReference type="eggNOG" id="ENOG503064I">
    <property type="taxonomic scope" value="Bacteria"/>
</dbReference>
<accession>A0A0H2V9C9</accession>
<organism evidence="1 2">
    <name type="scientific">Escherichia coli O6:H1 (strain CFT073 / ATCC 700928 / UPEC)</name>
    <dbReference type="NCBI Taxonomy" id="199310"/>
    <lineage>
        <taxon>Bacteria</taxon>
        <taxon>Pseudomonadati</taxon>
        <taxon>Pseudomonadota</taxon>
        <taxon>Gammaproteobacteria</taxon>
        <taxon>Enterobacterales</taxon>
        <taxon>Enterobacteriaceae</taxon>
        <taxon>Escherichia</taxon>
    </lineage>
</organism>
<evidence type="ECO:0000313" key="2">
    <source>
        <dbReference type="Proteomes" id="UP000001410"/>
    </source>
</evidence>
<dbReference type="InterPro" id="IPR021407">
    <property type="entry name" value="DUF2544"/>
</dbReference>
<name>A0A0H2V9C9_ECOL6</name>
<proteinExistence type="predicted"/>
<evidence type="ECO:0000313" key="1">
    <source>
        <dbReference type="EMBL" id="AAN81328.1"/>
    </source>
</evidence>
<dbReference type="Proteomes" id="UP000001410">
    <property type="component" value="Chromosome"/>
</dbReference>
<reference evidence="1 2" key="1">
    <citation type="journal article" date="2002" name="Proc. Natl. Acad. Sci. U.S.A.">
        <title>Extensive mosaic structure revealed by the complete genome sequence of uropathogenic Escherichia coli.</title>
        <authorList>
            <person name="Welch R.A."/>
            <person name="Burland V."/>
            <person name="Plunkett G.III."/>
            <person name="Redford P."/>
            <person name="Roesch P."/>
            <person name="Rasko D."/>
            <person name="Buckles E.L."/>
            <person name="Liou S.R."/>
            <person name="Boutin A."/>
            <person name="Hackett J."/>
            <person name="Stroud D."/>
            <person name="Mayhew G.F."/>
            <person name="Rose D.J."/>
            <person name="Zhou S."/>
            <person name="Schwartz D.C."/>
            <person name="Perna N.T."/>
            <person name="Mobley H.L."/>
            <person name="Donnenberg M.S."/>
            <person name="Blattner F.R."/>
        </authorList>
    </citation>
    <scope>NUCLEOTIDE SEQUENCE [LARGE SCALE GENOMIC DNA]</scope>
    <source>
        <strain evidence="2">CFT073 / ATCC 700928 / UPEC</strain>
    </source>
</reference>
<sequence>MSTYKMKKTNLLFRLLILMVFMLGSRAGMGQTFRNVYIYYATFGWNSQVELYLDVAEVSSVYYGTYYQSNYVMTLGNLPNRTWTGTGSSPAPTITVKDGTIVNNSFCPGMEALEAKDSRWECLKLPLDITVDGDVGGCPWLVSIRATSQVVVGSVDKDIYYGPNATVSVCPTVSVTPYDVSWDENYINKTKTLSLQSTGGVIEKTLSTYLMKDGKLCDGSQMNEEGAYCRWVAQMITFSSSGCDNANVTVAPNRHPITDKQLHDMVVRVDTSSRQPIDSTCRFQYTLNEL</sequence>
<keyword evidence="2" id="KW-1185">Reference proteome</keyword>
<dbReference type="STRING" id="199310.c2878"/>
<protein>
    <recommendedName>
        <fullName evidence="3">Fimbrial adhesin YfcO</fullName>
    </recommendedName>
</protein>